<name>F9WN08_TRYVY</name>
<evidence type="ECO:0000313" key="2">
    <source>
        <dbReference type="EMBL" id="CCD18921.1"/>
    </source>
</evidence>
<dbReference type="AlphaFoldDB" id="F9WN08"/>
<reference evidence="2 3" key="1">
    <citation type="journal article" date="2012" name="Proc. Natl. Acad. Sci. U.S.A.">
        <title>Antigenic diversity is generated by distinct evolutionary mechanisms in African trypanosome species.</title>
        <authorList>
            <person name="Jackson A.P."/>
            <person name="Berry A."/>
            <person name="Aslett M."/>
            <person name="Allison H.C."/>
            <person name="Burton P."/>
            <person name="Vavrova-Anderson J."/>
            <person name="Brown R."/>
            <person name="Browne H."/>
            <person name="Corton N."/>
            <person name="Hauser H."/>
            <person name="Gamble J."/>
            <person name="Gilderthorp R."/>
            <person name="Marcello L."/>
            <person name="McQuillan J."/>
            <person name="Otto T.D."/>
            <person name="Quail M.A."/>
            <person name="Sanders M.J."/>
            <person name="van Tonder A."/>
            <person name="Ginger M.L."/>
            <person name="Field M.C."/>
            <person name="Barry J.D."/>
            <person name="Hertz-Fowler C."/>
            <person name="Berriman M."/>
        </authorList>
    </citation>
    <scope>NUCLEOTIDE SEQUENCE</scope>
    <source>
        <strain evidence="2 3">Y486</strain>
    </source>
</reference>
<evidence type="ECO:0000256" key="1">
    <source>
        <dbReference type="SAM" id="SignalP"/>
    </source>
</evidence>
<gene>
    <name evidence="2" type="ORF">TvY486_0016350</name>
</gene>
<accession>F9WN08</accession>
<organism evidence="2 3">
    <name type="scientific">Trypanosoma vivax (strain Y486)</name>
    <dbReference type="NCBI Taxonomy" id="1055687"/>
    <lineage>
        <taxon>Eukaryota</taxon>
        <taxon>Discoba</taxon>
        <taxon>Euglenozoa</taxon>
        <taxon>Kinetoplastea</taxon>
        <taxon>Metakinetoplastina</taxon>
        <taxon>Trypanosomatida</taxon>
        <taxon>Trypanosomatidae</taxon>
        <taxon>Trypanosoma</taxon>
        <taxon>Duttonella</taxon>
    </lineage>
</organism>
<evidence type="ECO:0008006" key="4">
    <source>
        <dbReference type="Google" id="ProtNLM"/>
    </source>
</evidence>
<dbReference type="VEuPathDB" id="TriTrypDB:TvY486_0016350"/>
<protein>
    <recommendedName>
        <fullName evidence="4">Membrane-associated protein</fullName>
    </recommendedName>
</protein>
<keyword evidence="1" id="KW-0732">Signal</keyword>
<proteinExistence type="predicted"/>
<feature type="signal peptide" evidence="1">
    <location>
        <begin position="1"/>
        <end position="24"/>
    </location>
</feature>
<evidence type="ECO:0000313" key="3">
    <source>
        <dbReference type="Proteomes" id="UP000009027"/>
    </source>
</evidence>
<dbReference type="Proteomes" id="UP000009027">
    <property type="component" value="Unassembled WGS sequence"/>
</dbReference>
<feature type="chain" id="PRO_5003389363" description="Membrane-associated protein" evidence="1">
    <location>
        <begin position="25"/>
        <end position="619"/>
    </location>
</feature>
<dbReference type="EMBL" id="CAEX01002183">
    <property type="protein sequence ID" value="CCD18921.1"/>
    <property type="molecule type" value="Genomic_DNA"/>
</dbReference>
<keyword evidence="3" id="KW-1185">Reference proteome</keyword>
<sequence>MKFYTAQRVFSFLFAASCCLSAHGECSSATLPKHSDAEQRRREKMLLCNASRMFIDWNTTFNALQKREMAANVTITTILEILSSYKSVLAVRARTDEAILGVHDAMSSTTAELATAHDFMNGIARDFFNAFEGIKHEPHTFTFGHSNLNLRNKDKRVSEVLEMFENIESFLSVCRQNEFKTMATQNVVLDVMEVVDEDSNFTEWGDKRRRRWYESLSHVDSWLRNMESHTSSAKTNIWSYSSTIRNITKHDCATILGHSRNSRITNLPESARNNMFRHLRDIVNENVSGSIEENGCNSIYLEFAAVGIKIGLGSKVVEGKDAVQKLCEKLLDNKTFEENCTTEKTPINWINSRFKTAIPKMVTYLNQDLKWLSFVETGVKNATKYAAESGRRAREALKEVLEKQRSELCDVMTRLGEINRNTSLLMHQVQNEEENAIVERLRAERSREAAREAQDRSASASVYASEAVKMHKETGEAVRGTRRGTRILVRSGKTALSINEKQIRKINGTLVSAFLNITKKENRIALVPCDTQFEFNVTEDLTGALRAIERLASLTNASSALAAMNALQQSGRQVAHLARQAKESADAAELASKAAQKAAEDSMCTPLYLQLFHVLGHDG</sequence>